<protein>
    <submittedName>
        <fullName evidence="8">CUB and sushi domain-containing protein 3</fullName>
    </submittedName>
</protein>
<dbReference type="PANTHER" id="PTHR46393">
    <property type="entry name" value="SUSHI DOMAIN-CONTAINING PROTEIN"/>
    <property type="match status" value="1"/>
</dbReference>
<evidence type="ECO:0000256" key="1">
    <source>
        <dbReference type="ARBA" id="ARBA00022659"/>
    </source>
</evidence>
<feature type="domain" description="Sushi" evidence="7">
    <location>
        <begin position="238"/>
        <end position="295"/>
    </location>
</feature>
<feature type="disulfide bond" evidence="6">
    <location>
        <begin position="266"/>
        <end position="293"/>
    </location>
</feature>
<feature type="non-terminal residue" evidence="8">
    <location>
        <position position="1"/>
    </location>
</feature>
<evidence type="ECO:0000256" key="2">
    <source>
        <dbReference type="ARBA" id="ARBA00022729"/>
    </source>
</evidence>
<feature type="domain" description="Sushi" evidence="7">
    <location>
        <begin position="115"/>
        <end position="177"/>
    </location>
</feature>
<evidence type="ECO:0000256" key="5">
    <source>
        <dbReference type="ARBA" id="ARBA00023180"/>
    </source>
</evidence>
<dbReference type="InterPro" id="IPR000436">
    <property type="entry name" value="Sushi_SCR_CCP_dom"/>
</dbReference>
<sequence length="309" mass="34736">QLYGLRYDALAGISSRCPSGSLQDRAPAQFRNYCDATHNGLDKLHGHHADSDHCDLPPTIPHGVAKGDKEGDYYRPYDEVVVLCQSGYRYSGSTEYIMCEEETGWEEEFEECVESFCGPPEPLANGTIPEIESSNMTVYPFNFELTYICDKGFRLIGDSWRFCDSRGWSGKSPSCEAIYCPDPGVPEHGTRIGNSFEIGDKVTFSCFTGFELIGSFERYCMPNGQWNNELARCDHSSNYCPDPGIPVNGMKNSSSYDMGEIVRFSCYGGYTLVGSEVRECLPSRQWSGEEAKCFGKVFRYIFYTCCTMY</sequence>
<keyword evidence="4 6" id="KW-1015">Disulfide bond</keyword>
<dbReference type="SUPFAM" id="SSF57535">
    <property type="entry name" value="Complement control module/SCR domain"/>
    <property type="match status" value="4"/>
</dbReference>
<keyword evidence="2" id="KW-0732">Signal</keyword>
<keyword evidence="5" id="KW-0325">Glycoprotein</keyword>
<dbReference type="Gene3D" id="2.10.70.10">
    <property type="entry name" value="Complement Module, domain 1"/>
    <property type="match status" value="4"/>
</dbReference>
<keyword evidence="3" id="KW-0677">Repeat</keyword>
<feature type="domain" description="Sushi" evidence="7">
    <location>
        <begin position="178"/>
        <end position="235"/>
    </location>
</feature>
<comment type="caution">
    <text evidence="6">Lacks conserved residue(s) required for the propagation of feature annotation.</text>
</comment>
<reference evidence="8 9" key="1">
    <citation type="journal article" date="2019" name="Sci. Rep.">
        <title>Orb-weaving spider Araneus ventricosus genome elucidates the spidroin gene catalogue.</title>
        <authorList>
            <person name="Kono N."/>
            <person name="Nakamura H."/>
            <person name="Ohtoshi R."/>
            <person name="Moran D.A.P."/>
            <person name="Shinohara A."/>
            <person name="Yoshida Y."/>
            <person name="Fujiwara M."/>
            <person name="Mori M."/>
            <person name="Tomita M."/>
            <person name="Arakawa K."/>
        </authorList>
    </citation>
    <scope>NUCLEOTIDE SEQUENCE [LARGE SCALE GENOMIC DNA]</scope>
</reference>
<dbReference type="AlphaFoldDB" id="A0A4Y2X0A9"/>
<evidence type="ECO:0000256" key="3">
    <source>
        <dbReference type="ARBA" id="ARBA00022737"/>
    </source>
</evidence>
<dbReference type="PANTHER" id="PTHR46393:SF7">
    <property type="entry name" value="COMPLEMENT C2"/>
    <property type="match status" value="1"/>
</dbReference>
<accession>A0A4Y2X0A9</accession>
<evidence type="ECO:0000313" key="9">
    <source>
        <dbReference type="Proteomes" id="UP000499080"/>
    </source>
</evidence>
<keyword evidence="1 6" id="KW-0768">Sushi</keyword>
<dbReference type="SMART" id="SM00032">
    <property type="entry name" value="CCP"/>
    <property type="match status" value="4"/>
</dbReference>
<dbReference type="CDD" id="cd00033">
    <property type="entry name" value="CCP"/>
    <property type="match status" value="3"/>
</dbReference>
<feature type="disulfide bond" evidence="6">
    <location>
        <begin position="206"/>
        <end position="233"/>
    </location>
</feature>
<evidence type="ECO:0000313" key="8">
    <source>
        <dbReference type="EMBL" id="GBO41462.1"/>
    </source>
</evidence>
<evidence type="ECO:0000256" key="6">
    <source>
        <dbReference type="PROSITE-ProRule" id="PRU00302"/>
    </source>
</evidence>
<feature type="domain" description="Sushi" evidence="7">
    <location>
        <begin position="52"/>
        <end position="114"/>
    </location>
</feature>
<dbReference type="Proteomes" id="UP000499080">
    <property type="component" value="Unassembled WGS sequence"/>
</dbReference>
<keyword evidence="9" id="KW-1185">Reference proteome</keyword>
<evidence type="ECO:0000256" key="4">
    <source>
        <dbReference type="ARBA" id="ARBA00023157"/>
    </source>
</evidence>
<dbReference type="EMBL" id="BGPR01067149">
    <property type="protein sequence ID" value="GBO41462.1"/>
    <property type="molecule type" value="Genomic_DNA"/>
</dbReference>
<proteinExistence type="predicted"/>
<dbReference type="PROSITE" id="PS50923">
    <property type="entry name" value="SUSHI"/>
    <property type="match status" value="4"/>
</dbReference>
<dbReference type="Pfam" id="PF00084">
    <property type="entry name" value="Sushi"/>
    <property type="match status" value="4"/>
</dbReference>
<dbReference type="OrthoDB" id="6127264at2759"/>
<name>A0A4Y2X0A9_ARAVE</name>
<gene>
    <name evidence="8" type="primary">Csmd3_0</name>
    <name evidence="8" type="ORF">AVEN_88777_1</name>
</gene>
<evidence type="ECO:0000259" key="7">
    <source>
        <dbReference type="PROSITE" id="PS50923"/>
    </source>
</evidence>
<organism evidence="8 9">
    <name type="scientific">Araneus ventricosus</name>
    <name type="common">Orbweaver spider</name>
    <name type="synonym">Epeira ventricosa</name>
    <dbReference type="NCBI Taxonomy" id="182803"/>
    <lineage>
        <taxon>Eukaryota</taxon>
        <taxon>Metazoa</taxon>
        <taxon>Ecdysozoa</taxon>
        <taxon>Arthropoda</taxon>
        <taxon>Chelicerata</taxon>
        <taxon>Arachnida</taxon>
        <taxon>Araneae</taxon>
        <taxon>Araneomorphae</taxon>
        <taxon>Entelegynae</taxon>
        <taxon>Araneoidea</taxon>
        <taxon>Araneidae</taxon>
        <taxon>Araneus</taxon>
    </lineage>
</organism>
<comment type="caution">
    <text evidence="8">The sequence shown here is derived from an EMBL/GenBank/DDBJ whole genome shotgun (WGS) entry which is preliminary data.</text>
</comment>
<dbReference type="InterPro" id="IPR035976">
    <property type="entry name" value="Sushi/SCR/CCP_sf"/>
</dbReference>